<evidence type="ECO:0000313" key="1">
    <source>
        <dbReference type="EMBL" id="KAF1940569.1"/>
    </source>
</evidence>
<dbReference type="OrthoDB" id="190265at2759"/>
<protein>
    <submittedName>
        <fullName evidence="1">Uncharacterized protein</fullName>
    </submittedName>
</protein>
<dbReference type="AlphaFoldDB" id="A0A6A5SM93"/>
<dbReference type="EMBL" id="ML976061">
    <property type="protein sequence ID" value="KAF1940569.1"/>
    <property type="molecule type" value="Genomic_DNA"/>
</dbReference>
<keyword evidence="2" id="KW-1185">Reference proteome</keyword>
<dbReference type="Proteomes" id="UP000800038">
    <property type="component" value="Unassembled WGS sequence"/>
</dbReference>
<sequence length="248" mass="28398">MFPFPSELIAEIGSHLESATDFMNMRLVNKYVCNSLKPVLYRSIADNRTIFPRYESIAHFLSLLNSDSKHVLHKYVRSITLVAEGLRQHEYGYGWAWEQLQDWENVSVTENDMEIIDEINNRHANELSFNESYYNGGGYRTMLGHLLALLPNLRTITVRKLKVGEHVPGWNGSKLLQSLSFFYEGLNTNEIFYGDWNYDTVHKCVTCYTDEYGEEIVEPGAGPQASFIDDLKAAMEISETFAGIEFAV</sequence>
<organism evidence="1 2">
    <name type="scientific">Clathrospora elynae</name>
    <dbReference type="NCBI Taxonomy" id="706981"/>
    <lineage>
        <taxon>Eukaryota</taxon>
        <taxon>Fungi</taxon>
        <taxon>Dikarya</taxon>
        <taxon>Ascomycota</taxon>
        <taxon>Pezizomycotina</taxon>
        <taxon>Dothideomycetes</taxon>
        <taxon>Pleosporomycetidae</taxon>
        <taxon>Pleosporales</taxon>
        <taxon>Diademaceae</taxon>
        <taxon>Clathrospora</taxon>
    </lineage>
</organism>
<gene>
    <name evidence="1" type="ORF">EJ02DRAFT_445433</name>
</gene>
<name>A0A6A5SM93_9PLEO</name>
<accession>A0A6A5SM93</accession>
<reference evidence="1" key="1">
    <citation type="journal article" date="2020" name="Stud. Mycol.">
        <title>101 Dothideomycetes genomes: a test case for predicting lifestyles and emergence of pathogens.</title>
        <authorList>
            <person name="Haridas S."/>
            <person name="Albert R."/>
            <person name="Binder M."/>
            <person name="Bloem J."/>
            <person name="Labutti K."/>
            <person name="Salamov A."/>
            <person name="Andreopoulos B."/>
            <person name="Baker S."/>
            <person name="Barry K."/>
            <person name="Bills G."/>
            <person name="Bluhm B."/>
            <person name="Cannon C."/>
            <person name="Castanera R."/>
            <person name="Culley D."/>
            <person name="Daum C."/>
            <person name="Ezra D."/>
            <person name="Gonzalez J."/>
            <person name="Henrissat B."/>
            <person name="Kuo A."/>
            <person name="Liang C."/>
            <person name="Lipzen A."/>
            <person name="Lutzoni F."/>
            <person name="Magnuson J."/>
            <person name="Mondo S."/>
            <person name="Nolan M."/>
            <person name="Ohm R."/>
            <person name="Pangilinan J."/>
            <person name="Park H.-J."/>
            <person name="Ramirez L."/>
            <person name="Alfaro M."/>
            <person name="Sun H."/>
            <person name="Tritt A."/>
            <person name="Yoshinaga Y."/>
            <person name="Zwiers L.-H."/>
            <person name="Turgeon B."/>
            <person name="Goodwin S."/>
            <person name="Spatafora J."/>
            <person name="Crous P."/>
            <person name="Grigoriev I."/>
        </authorList>
    </citation>
    <scope>NUCLEOTIDE SEQUENCE</scope>
    <source>
        <strain evidence="1">CBS 161.51</strain>
    </source>
</reference>
<proteinExistence type="predicted"/>
<evidence type="ECO:0000313" key="2">
    <source>
        <dbReference type="Proteomes" id="UP000800038"/>
    </source>
</evidence>